<dbReference type="InterPro" id="IPR011051">
    <property type="entry name" value="RmlC_Cupin_sf"/>
</dbReference>
<organism evidence="2 3">
    <name type="scientific">Ralstonia pickettii</name>
    <name type="common">Burkholderia pickettii</name>
    <dbReference type="NCBI Taxonomy" id="329"/>
    <lineage>
        <taxon>Bacteria</taxon>
        <taxon>Pseudomonadati</taxon>
        <taxon>Pseudomonadota</taxon>
        <taxon>Betaproteobacteria</taxon>
        <taxon>Burkholderiales</taxon>
        <taxon>Burkholderiaceae</taxon>
        <taxon>Ralstonia</taxon>
    </lineage>
</organism>
<dbReference type="EMBL" id="WJYN01000002">
    <property type="protein sequence ID" value="MRS98564.1"/>
    <property type="molecule type" value="Genomic_DNA"/>
</dbReference>
<accession>A0A7X2HMD3</accession>
<dbReference type="Pfam" id="PF07883">
    <property type="entry name" value="Cupin_2"/>
    <property type="match status" value="1"/>
</dbReference>
<dbReference type="InterPro" id="IPR014710">
    <property type="entry name" value="RmlC-like_jellyroll"/>
</dbReference>
<protein>
    <submittedName>
        <fullName evidence="2">Cupin domain-containing protein</fullName>
    </submittedName>
</protein>
<sequence>MLGVSLSLGEASVPFFNLNAEAEALPRAWSSRVMERFGSANFKVLRMDGTSYPNEVHDYAEGLLVIEGELRLRIGDEAVTVSRGELYVVPAGVPHSVDAGSAGTLVILDV</sequence>
<feature type="domain" description="Cupin type-2" evidence="1">
    <location>
        <begin position="49"/>
        <end position="110"/>
    </location>
</feature>
<dbReference type="AlphaFoldDB" id="A0A7X2HMD3"/>
<dbReference type="SUPFAM" id="SSF51182">
    <property type="entry name" value="RmlC-like cupins"/>
    <property type="match status" value="1"/>
</dbReference>
<gene>
    <name evidence="2" type="ORF">GJQ57_07810</name>
</gene>
<comment type="caution">
    <text evidence="2">The sequence shown here is derived from an EMBL/GenBank/DDBJ whole genome shotgun (WGS) entry which is preliminary data.</text>
</comment>
<evidence type="ECO:0000313" key="3">
    <source>
        <dbReference type="Proteomes" id="UP000441032"/>
    </source>
</evidence>
<evidence type="ECO:0000259" key="1">
    <source>
        <dbReference type="Pfam" id="PF07883"/>
    </source>
</evidence>
<dbReference type="Proteomes" id="UP000441032">
    <property type="component" value="Unassembled WGS sequence"/>
</dbReference>
<name>A0A7X2HMD3_RALPI</name>
<dbReference type="Gene3D" id="2.60.120.10">
    <property type="entry name" value="Jelly Rolls"/>
    <property type="match status" value="1"/>
</dbReference>
<reference evidence="2 3" key="1">
    <citation type="submission" date="2019-11" db="EMBL/GenBank/DDBJ databases">
        <title>Phenotypic characterization of an OXA-22 and OXA-60 co-producing Ralstonia pickettii clinical strain.</title>
        <authorList>
            <person name="He F."/>
        </authorList>
    </citation>
    <scope>NUCLEOTIDE SEQUENCE [LARGE SCALE GENOMIC DNA]</scope>
    <source>
        <strain evidence="2 3">PSLESD1</strain>
    </source>
</reference>
<dbReference type="InterPro" id="IPR013096">
    <property type="entry name" value="Cupin_2"/>
</dbReference>
<evidence type="ECO:0000313" key="2">
    <source>
        <dbReference type="EMBL" id="MRS98564.1"/>
    </source>
</evidence>
<proteinExistence type="predicted"/>
<dbReference type="RefSeq" id="WP_154206374.1">
    <property type="nucleotide sequence ID" value="NZ_WJYN01000002.1"/>
</dbReference>